<dbReference type="Proteomes" id="UP000789920">
    <property type="component" value="Unassembled WGS sequence"/>
</dbReference>
<name>A0ACA9SSV1_9GLOM</name>
<reference evidence="1" key="1">
    <citation type="submission" date="2021-06" db="EMBL/GenBank/DDBJ databases">
        <authorList>
            <person name="Kallberg Y."/>
            <person name="Tangrot J."/>
            <person name="Rosling A."/>
        </authorList>
    </citation>
    <scope>NUCLEOTIDE SEQUENCE</scope>
    <source>
        <strain evidence="1">MA461A</strain>
    </source>
</reference>
<proteinExistence type="predicted"/>
<comment type="caution">
    <text evidence="1">The sequence shown here is derived from an EMBL/GenBank/DDBJ whole genome shotgun (WGS) entry which is preliminary data.</text>
</comment>
<dbReference type="EMBL" id="CAJVQC010154463">
    <property type="protein sequence ID" value="CAG8847136.1"/>
    <property type="molecule type" value="Genomic_DNA"/>
</dbReference>
<organism evidence="1 2">
    <name type="scientific">Racocetra persica</name>
    <dbReference type="NCBI Taxonomy" id="160502"/>
    <lineage>
        <taxon>Eukaryota</taxon>
        <taxon>Fungi</taxon>
        <taxon>Fungi incertae sedis</taxon>
        <taxon>Mucoromycota</taxon>
        <taxon>Glomeromycotina</taxon>
        <taxon>Glomeromycetes</taxon>
        <taxon>Diversisporales</taxon>
        <taxon>Gigasporaceae</taxon>
        <taxon>Racocetra</taxon>
    </lineage>
</organism>
<gene>
    <name evidence="1" type="ORF">RPERSI_LOCUS34491</name>
</gene>
<feature type="non-terminal residue" evidence="1">
    <location>
        <position position="1"/>
    </location>
</feature>
<sequence>PKINTCREERDAINIDLIHALTQANIPLEKVDKLKPFFLKY</sequence>
<keyword evidence="2" id="KW-1185">Reference proteome</keyword>
<evidence type="ECO:0000313" key="2">
    <source>
        <dbReference type="Proteomes" id="UP000789920"/>
    </source>
</evidence>
<protein>
    <submittedName>
        <fullName evidence="1">12208_t:CDS:1</fullName>
    </submittedName>
</protein>
<evidence type="ECO:0000313" key="1">
    <source>
        <dbReference type="EMBL" id="CAG8847136.1"/>
    </source>
</evidence>
<feature type="non-terminal residue" evidence="1">
    <location>
        <position position="41"/>
    </location>
</feature>
<accession>A0ACA9SSV1</accession>